<evidence type="ECO:0000256" key="2">
    <source>
        <dbReference type="SAM" id="MobiDB-lite"/>
    </source>
</evidence>
<evidence type="ECO:0000313" key="4">
    <source>
        <dbReference type="EMBL" id="EGF81677.1"/>
    </source>
</evidence>
<dbReference type="RefSeq" id="XP_006677955.1">
    <property type="nucleotide sequence ID" value="XM_006677892.1"/>
</dbReference>
<dbReference type="HOGENOM" id="CLU_762870_0_0_1"/>
<accession>F4P0Z1</accession>
<organism evidence="4 5">
    <name type="scientific">Batrachochytrium dendrobatidis (strain JAM81 / FGSC 10211)</name>
    <name type="common">Frog chytrid fungus</name>
    <dbReference type="NCBI Taxonomy" id="684364"/>
    <lineage>
        <taxon>Eukaryota</taxon>
        <taxon>Fungi</taxon>
        <taxon>Fungi incertae sedis</taxon>
        <taxon>Chytridiomycota</taxon>
        <taxon>Chytridiomycota incertae sedis</taxon>
        <taxon>Chytridiomycetes</taxon>
        <taxon>Rhizophydiales</taxon>
        <taxon>Rhizophydiales incertae sedis</taxon>
        <taxon>Batrachochytrium</taxon>
    </lineage>
</organism>
<proteinExistence type="predicted"/>
<evidence type="ECO:0000256" key="3">
    <source>
        <dbReference type="SAM" id="SignalP"/>
    </source>
</evidence>
<sequence>MRPVFLLCTLTCSQLVVAAPLPVFGALSKLKNELFKNHRNPYGTLKQPSPSESAHQTSTVESYSAAPEVTSNEPDLPIVEPYDPEDYDPRMQTPLEKELDELYTRLEEMEEYMEIISADVLNYSSLLSYEQNKVHHKHNVDGFSKLRQRMQSVQKGVKWLEKQIKKTEDKIQHEKKSGSFKPEIARCNSIYDPHPIKKKSKSGPFSKLFGKFKLPKLGLEIKLPFPKACSKSKPSKANRKIKLPLSEAWNESKLSKLGRKIKSPLSEAWRKSGLPELGRKIKSPLSEAWHKSGLPKLDLEIKSPLPKAWSKSKLPEVDLEIKLPLPKALRESKLAEFGRKIKSSLWEAWQNFKLPEVELGLGK</sequence>
<dbReference type="AlphaFoldDB" id="F4P0Z1"/>
<gene>
    <name evidence="4" type="ORF">BATDEDRAFT_24272</name>
</gene>
<feature type="signal peptide" evidence="3">
    <location>
        <begin position="1"/>
        <end position="18"/>
    </location>
</feature>
<reference evidence="4 5" key="1">
    <citation type="submission" date="2009-12" db="EMBL/GenBank/DDBJ databases">
        <title>The draft genome of Batrachochytrium dendrobatidis.</title>
        <authorList>
            <consortium name="US DOE Joint Genome Institute (JGI-PGF)"/>
            <person name="Kuo A."/>
            <person name="Salamov A."/>
            <person name="Schmutz J."/>
            <person name="Lucas S."/>
            <person name="Pitluck S."/>
            <person name="Rosenblum E."/>
            <person name="Stajich J."/>
            <person name="Eisen M."/>
            <person name="Grigoriev I.V."/>
        </authorList>
    </citation>
    <scope>NUCLEOTIDE SEQUENCE [LARGE SCALE GENOMIC DNA]</scope>
    <source>
        <strain evidence="5">JAM81 / FGSC 10211</strain>
    </source>
</reference>
<keyword evidence="1" id="KW-0175">Coiled coil</keyword>
<keyword evidence="5" id="KW-1185">Reference proteome</keyword>
<feature type="compositionally biased region" description="Polar residues" evidence="2">
    <location>
        <begin position="46"/>
        <end position="62"/>
    </location>
</feature>
<dbReference type="InParanoid" id="F4P0Z1"/>
<name>F4P0Z1_BATDJ</name>
<dbReference type="EMBL" id="GL882882">
    <property type="protein sequence ID" value="EGF81677.1"/>
    <property type="molecule type" value="Genomic_DNA"/>
</dbReference>
<dbReference type="Proteomes" id="UP000007241">
    <property type="component" value="Unassembled WGS sequence"/>
</dbReference>
<feature type="chain" id="PRO_5003312514" evidence="3">
    <location>
        <begin position="19"/>
        <end position="363"/>
    </location>
</feature>
<protein>
    <submittedName>
        <fullName evidence="4">Uncharacterized protein</fullName>
    </submittedName>
</protein>
<evidence type="ECO:0000313" key="5">
    <source>
        <dbReference type="Proteomes" id="UP000007241"/>
    </source>
</evidence>
<feature type="coiled-coil region" evidence="1">
    <location>
        <begin position="150"/>
        <end position="177"/>
    </location>
</feature>
<evidence type="ECO:0000256" key="1">
    <source>
        <dbReference type="SAM" id="Coils"/>
    </source>
</evidence>
<feature type="region of interest" description="Disordered" evidence="2">
    <location>
        <begin position="41"/>
        <end position="91"/>
    </location>
</feature>
<dbReference type="GeneID" id="18238431"/>
<keyword evidence="3" id="KW-0732">Signal</keyword>